<dbReference type="InterPro" id="IPR035911">
    <property type="entry name" value="MurE/MurF_N"/>
</dbReference>
<dbReference type="GO" id="GO:0005524">
    <property type="term" value="F:ATP binding"/>
    <property type="evidence" value="ECO:0007669"/>
    <property type="project" value="UniProtKB-KW"/>
</dbReference>
<evidence type="ECO:0000313" key="5">
    <source>
        <dbReference type="EMBL" id="GAI85162.1"/>
    </source>
</evidence>
<feature type="domain" description="Mur ligase central" evidence="4">
    <location>
        <begin position="77"/>
        <end position="131"/>
    </location>
</feature>
<dbReference type="InterPro" id="IPR013221">
    <property type="entry name" value="Mur_ligase_cen"/>
</dbReference>
<dbReference type="PANTHER" id="PTHR43024:SF1">
    <property type="entry name" value="UDP-N-ACETYLMURAMOYL-TRIPEPTIDE--D-ALANYL-D-ALANINE LIGASE"/>
    <property type="match status" value="1"/>
</dbReference>
<dbReference type="EMBL" id="BARW01008517">
    <property type="protein sequence ID" value="GAI85162.1"/>
    <property type="molecule type" value="Genomic_DNA"/>
</dbReference>
<dbReference type="AlphaFoldDB" id="X1RWL6"/>
<dbReference type="SUPFAM" id="SSF63418">
    <property type="entry name" value="MurE/MurF N-terminal domain"/>
    <property type="match status" value="1"/>
</dbReference>
<dbReference type="GO" id="GO:0016881">
    <property type="term" value="F:acid-amino acid ligase activity"/>
    <property type="evidence" value="ECO:0007669"/>
    <property type="project" value="InterPro"/>
</dbReference>
<keyword evidence="2" id="KW-0547">Nucleotide-binding</keyword>
<reference evidence="5" key="1">
    <citation type="journal article" date="2014" name="Front. Microbiol.">
        <title>High frequency of phylogenetically diverse reductive dehalogenase-homologous genes in deep subseafloor sedimentary metagenomes.</title>
        <authorList>
            <person name="Kawai M."/>
            <person name="Futagami T."/>
            <person name="Toyoda A."/>
            <person name="Takaki Y."/>
            <person name="Nishi S."/>
            <person name="Hori S."/>
            <person name="Arai W."/>
            <person name="Tsubouchi T."/>
            <person name="Morono Y."/>
            <person name="Uchiyama I."/>
            <person name="Ito T."/>
            <person name="Fujiyama A."/>
            <person name="Inagaki F."/>
            <person name="Takami H."/>
        </authorList>
    </citation>
    <scope>NUCLEOTIDE SEQUENCE</scope>
    <source>
        <strain evidence="5">Expedition CK06-06</strain>
    </source>
</reference>
<comment type="caution">
    <text evidence="5">The sequence shown here is derived from an EMBL/GenBank/DDBJ whole genome shotgun (WGS) entry which is preliminary data.</text>
</comment>
<dbReference type="InterPro" id="IPR051046">
    <property type="entry name" value="MurCDEF_CellWall_CoF430Synth"/>
</dbReference>
<dbReference type="Gene3D" id="3.40.1390.10">
    <property type="entry name" value="MurE/MurF, N-terminal domain"/>
    <property type="match status" value="1"/>
</dbReference>
<proteinExistence type="predicted"/>
<dbReference type="Pfam" id="PF08245">
    <property type="entry name" value="Mur_ligase_M"/>
    <property type="match status" value="1"/>
</dbReference>
<gene>
    <name evidence="5" type="ORF">S12H4_17428</name>
</gene>
<accession>X1RWL6</accession>
<keyword evidence="3" id="KW-0067">ATP-binding</keyword>
<protein>
    <recommendedName>
        <fullName evidence="4">Mur ligase central domain-containing protein</fullName>
    </recommendedName>
</protein>
<dbReference type="PANTHER" id="PTHR43024">
    <property type="entry name" value="UDP-N-ACETYLMURAMOYL-TRIPEPTIDE--D-ALANYL-D-ALANINE LIGASE"/>
    <property type="match status" value="1"/>
</dbReference>
<name>X1RWL6_9ZZZZ</name>
<evidence type="ECO:0000256" key="3">
    <source>
        <dbReference type="ARBA" id="ARBA00022840"/>
    </source>
</evidence>
<keyword evidence="1" id="KW-0436">Ligase</keyword>
<evidence type="ECO:0000256" key="2">
    <source>
        <dbReference type="ARBA" id="ARBA00022741"/>
    </source>
</evidence>
<dbReference type="Gene3D" id="3.40.1190.10">
    <property type="entry name" value="Mur-like, catalytic domain"/>
    <property type="match status" value="1"/>
</dbReference>
<evidence type="ECO:0000256" key="1">
    <source>
        <dbReference type="ARBA" id="ARBA00022598"/>
    </source>
</evidence>
<sequence length="157" mass="17818">MGENYDGHDFIGSALKKGADGFVFESGYKEKLKLWKKNLKLKNFNDLIILQSDNNLTFLENIAYSYIRKFNPTVIGITGSVGKTITKDFLVNILSKEYRVEFTPRNYNTEIGVSKSILEIDSQTDFFIAEVFTSISIPEMEFLILLAHTLALSDLSE</sequence>
<organism evidence="5">
    <name type="scientific">marine sediment metagenome</name>
    <dbReference type="NCBI Taxonomy" id="412755"/>
    <lineage>
        <taxon>unclassified sequences</taxon>
        <taxon>metagenomes</taxon>
        <taxon>ecological metagenomes</taxon>
    </lineage>
</organism>
<evidence type="ECO:0000259" key="4">
    <source>
        <dbReference type="Pfam" id="PF08245"/>
    </source>
</evidence>
<dbReference type="InterPro" id="IPR036565">
    <property type="entry name" value="Mur-like_cat_sf"/>
</dbReference>
<dbReference type="SUPFAM" id="SSF53623">
    <property type="entry name" value="MurD-like peptide ligases, catalytic domain"/>
    <property type="match status" value="1"/>
</dbReference>